<dbReference type="Pfam" id="PF04359">
    <property type="entry name" value="DUF493"/>
    <property type="match status" value="1"/>
</dbReference>
<dbReference type="SUPFAM" id="SSF117991">
    <property type="entry name" value="YbeD/HP0495-like"/>
    <property type="match status" value="1"/>
</dbReference>
<dbReference type="Proteomes" id="UP001205843">
    <property type="component" value="Unassembled WGS sequence"/>
</dbReference>
<dbReference type="PANTHER" id="PTHR38036:SF1">
    <property type="entry name" value="UPF0250 PROTEIN YBED"/>
    <property type="match status" value="1"/>
</dbReference>
<proteinExistence type="inferred from homology"/>
<dbReference type="HAMAP" id="MF_00659">
    <property type="entry name" value="UPF0250"/>
    <property type="match status" value="1"/>
</dbReference>
<dbReference type="EMBL" id="JALJXV010000001">
    <property type="protein sequence ID" value="MCP1672971.1"/>
    <property type="molecule type" value="Genomic_DNA"/>
</dbReference>
<dbReference type="PANTHER" id="PTHR38036">
    <property type="entry name" value="UPF0250 PROTEIN YBED"/>
    <property type="match status" value="1"/>
</dbReference>
<dbReference type="Gene3D" id="3.30.70.260">
    <property type="match status" value="1"/>
</dbReference>
<protein>
    <recommendedName>
        <fullName evidence="2">UPF0250 protein J2T57_000063</fullName>
    </recommendedName>
</protein>
<comment type="similarity">
    <text evidence="1 2">Belongs to the UPF0250 family.</text>
</comment>
<comment type="caution">
    <text evidence="3">The sequence shown here is derived from an EMBL/GenBank/DDBJ whole genome shotgun (WGS) entry which is preliminary data.</text>
</comment>
<dbReference type="RefSeq" id="WP_253472558.1">
    <property type="nucleotide sequence ID" value="NZ_JALJXV010000001.1"/>
</dbReference>
<evidence type="ECO:0000313" key="3">
    <source>
        <dbReference type="EMBL" id="MCP1672971.1"/>
    </source>
</evidence>
<dbReference type="AlphaFoldDB" id="A0AAE3G1H5"/>
<reference evidence="3" key="1">
    <citation type="submission" date="2022-03" db="EMBL/GenBank/DDBJ databases">
        <title>Genomic Encyclopedia of Type Strains, Phase III (KMG-III): the genomes of soil and plant-associated and newly described type strains.</title>
        <authorList>
            <person name="Whitman W."/>
        </authorList>
    </citation>
    <scope>NUCLEOTIDE SEQUENCE</scope>
    <source>
        <strain evidence="3">ANL 6-2</strain>
    </source>
</reference>
<evidence type="ECO:0000313" key="4">
    <source>
        <dbReference type="Proteomes" id="UP001205843"/>
    </source>
</evidence>
<organism evidence="3 4">
    <name type="scientific">Natronocella acetinitrilica</name>
    <dbReference type="NCBI Taxonomy" id="414046"/>
    <lineage>
        <taxon>Bacteria</taxon>
        <taxon>Pseudomonadati</taxon>
        <taxon>Pseudomonadota</taxon>
        <taxon>Gammaproteobacteria</taxon>
        <taxon>Chromatiales</taxon>
        <taxon>Ectothiorhodospiraceae</taxon>
        <taxon>Natronocella</taxon>
    </lineage>
</organism>
<evidence type="ECO:0000256" key="1">
    <source>
        <dbReference type="ARBA" id="ARBA00008460"/>
    </source>
</evidence>
<sequence>MSDDRETLLEFPCEFPVKAMGRADEDFVLRVVELVREHVPDLDESRVATSASRRGNYVSVTITFTAISQAQIDAVYLALNADDQVVMTL</sequence>
<gene>
    <name evidence="3" type="ORF">J2T57_000063</name>
</gene>
<dbReference type="GO" id="GO:0005829">
    <property type="term" value="C:cytosol"/>
    <property type="evidence" value="ECO:0007669"/>
    <property type="project" value="TreeGrafter"/>
</dbReference>
<keyword evidence="4" id="KW-1185">Reference proteome</keyword>
<evidence type="ECO:0000256" key="2">
    <source>
        <dbReference type="HAMAP-Rule" id="MF_00659"/>
    </source>
</evidence>
<name>A0AAE3G1H5_9GAMM</name>
<dbReference type="InterPro" id="IPR027471">
    <property type="entry name" value="YbeD-like_sf"/>
</dbReference>
<dbReference type="InterPro" id="IPR007454">
    <property type="entry name" value="UPF0250_YbeD-like"/>
</dbReference>
<accession>A0AAE3G1H5</accession>